<sequence>MLSMLLTVALLVTMVPMVWTGTAEAASGTYFIFPSEKYAVEDARVVTTERVDLEGSFNNVDEDTISYSVYQLSKSGDTYTEVSSNVGQTGNIYPDGTDLRILNLKLFSGLNKIVISGKKGSSNVSDTIYIEYRNGPTLSDLNATLNGTTVALTEDEPAVLMASAIGKGNSSSQIVVSGYAANATKVTISTNGKSWTYNVSSSNNYKFTAGTVVINKGNNTLTITASNNDQSVTTTREITFYNGEPTFYNTYLLQDGKTSADLSTTPDFSVANTKGITMHGTAVVPFAGTAPTSVEINYTLSGGAAGKATVSGIKKYDGYVMVPFEIAIPETTPYDSKIRLNLSITGLSGDSSLYFALRNSANPFIYDINYLQGYNSSTKEADALRLTGSSMLDTTTNINAVPAGIEVQVINEQAGKVTIETDQEGIALSSVTSENVNKTINGVPTNVTRFIIKISSLPSTTKQLKLQLKNQKDTGEKEIIETKLLDINMLYGPYVQFDSLYDGQQIQLDSNKANEVKQIKLNAVSNFSGQLLNVASEDDIKYSGTDQTVFLYVNNSRIVLVPVDESKSKAKFHVSDKDAAAEAMVLGSNTIRFVYKSKSDEYEKTLKINITTSNLPVIPAGTMGIMPFTFKTGDVGTPDYPDIAPTKADPNFTGSNGDYTTTVSKMNIFGTFDFIDLGNNESDVDSELAAVTNPEDYILQIESSDKGFNKGAPLRWSLKNSFHSDDATQTDYNKAGGEVTDLVVYYHPKEENFSFVLFGQDVPQDGSTVVYNFTLYNTGLGGTSSTYRLEVNFSTSSYHIIRPLPDRNLINQNFVEVVVDAPNANGVKINKQAAEQVAYDEDYDGDTDYPSAYRYVVKGLKANKDNKIPIEVTVGDQVLKSEVTVKYVPANIPGAQYMETMKKSHKVFEGALQLTFPSSTNLIRNDYYVPDRFKNQVFTNHDLLFGIANNEDGVVDRYDELDDLNKRFASGQPYFVGEFPLRFGKASPVFWIDPGVADDLETEDKYDPVTQGMGPYQLSPTARVKSFFERATQDELVPSKRGNLTLTYNSSVTADTGRLITVLYFNPETKTWENLGGVVNNKKNTITVPFSRFGYYVVAKLGETYTDIISHPYARNYIEAMFAKGVMNPEDPSVGFKPDINITRAEFTEMIVKAQQLPFNYQGNLSFNDVSRSYTNNLWDFRFVETAARAGIVKGIQPGVFDPESNITRQDAAVIIAKALNLKLLTDRAKIEKGLAKYFKDYKDIDYYAAASVLAIAQKKFITGAPVDSKDASKGYNFNPTSFTLRGDAAIIVAKVMASTKKLPAM</sequence>
<protein>
    <submittedName>
        <fullName evidence="3">S-layer homology domain-containing protein</fullName>
    </submittedName>
</protein>
<gene>
    <name evidence="3" type="ORF">ACE5LO_05750</name>
</gene>
<name>A0ABV5BXB8_9BACL</name>
<feature type="domain" description="SLH" evidence="2">
    <location>
        <begin position="1167"/>
        <end position="1230"/>
    </location>
</feature>
<dbReference type="InterPro" id="IPR013783">
    <property type="entry name" value="Ig-like_fold"/>
</dbReference>
<evidence type="ECO:0000313" key="4">
    <source>
        <dbReference type="Proteomes" id="UP001580430"/>
    </source>
</evidence>
<feature type="domain" description="SLH" evidence="2">
    <location>
        <begin position="1101"/>
        <end position="1165"/>
    </location>
</feature>
<keyword evidence="4" id="KW-1185">Reference proteome</keyword>
<evidence type="ECO:0000256" key="1">
    <source>
        <dbReference type="SAM" id="SignalP"/>
    </source>
</evidence>
<comment type="caution">
    <text evidence="3">The sequence shown here is derived from an EMBL/GenBank/DDBJ whole genome shotgun (WGS) entry which is preliminary data.</text>
</comment>
<dbReference type="PROSITE" id="PS51272">
    <property type="entry name" value="SLH"/>
    <property type="match status" value="3"/>
</dbReference>
<evidence type="ECO:0000259" key="2">
    <source>
        <dbReference type="PROSITE" id="PS51272"/>
    </source>
</evidence>
<dbReference type="Proteomes" id="UP001580430">
    <property type="component" value="Unassembled WGS sequence"/>
</dbReference>
<organism evidence="3 4">
    <name type="scientific">Paenibacillus medicaginis</name>
    <dbReference type="NCBI Taxonomy" id="1470560"/>
    <lineage>
        <taxon>Bacteria</taxon>
        <taxon>Bacillati</taxon>
        <taxon>Bacillota</taxon>
        <taxon>Bacilli</taxon>
        <taxon>Bacillales</taxon>
        <taxon>Paenibacillaceae</taxon>
        <taxon>Paenibacillus</taxon>
    </lineage>
</organism>
<feature type="signal peptide" evidence="1">
    <location>
        <begin position="1"/>
        <end position="25"/>
    </location>
</feature>
<proteinExistence type="predicted"/>
<feature type="chain" id="PRO_5045415449" evidence="1">
    <location>
        <begin position="26"/>
        <end position="1306"/>
    </location>
</feature>
<dbReference type="EMBL" id="JBHIRY010000004">
    <property type="protein sequence ID" value="MFB5759892.1"/>
    <property type="molecule type" value="Genomic_DNA"/>
</dbReference>
<accession>A0ABV5BXB8</accession>
<dbReference type="InterPro" id="IPR001119">
    <property type="entry name" value="SLH_dom"/>
</dbReference>
<dbReference type="RefSeq" id="WP_375519285.1">
    <property type="nucleotide sequence ID" value="NZ_JBHIRY010000004.1"/>
</dbReference>
<feature type="domain" description="SLH" evidence="2">
    <location>
        <begin position="1236"/>
        <end position="1306"/>
    </location>
</feature>
<dbReference type="Pfam" id="PF00395">
    <property type="entry name" value="SLH"/>
    <property type="match status" value="2"/>
</dbReference>
<evidence type="ECO:0000313" key="3">
    <source>
        <dbReference type="EMBL" id="MFB5759892.1"/>
    </source>
</evidence>
<reference evidence="3 4" key="1">
    <citation type="submission" date="2024-09" db="EMBL/GenBank/DDBJ databases">
        <title>Paenibacillus zeirhizospherea sp. nov., isolated from surface of the maize (Zea mays) roots in a horticulture field, Hungary.</title>
        <authorList>
            <person name="Marton D."/>
            <person name="Farkas M."/>
            <person name="Bedics A."/>
            <person name="Toth E."/>
            <person name="Tancsics A."/>
            <person name="Boka K."/>
            <person name="Marati G."/>
            <person name="Kriszt B."/>
            <person name="Cserhati M."/>
        </authorList>
    </citation>
    <scope>NUCLEOTIDE SEQUENCE [LARGE SCALE GENOMIC DNA]</scope>
    <source>
        <strain evidence="3 4">JCM 18446</strain>
    </source>
</reference>
<keyword evidence="1" id="KW-0732">Signal</keyword>
<dbReference type="Gene3D" id="2.60.40.10">
    <property type="entry name" value="Immunoglobulins"/>
    <property type="match status" value="1"/>
</dbReference>